<protein>
    <recommendedName>
        <fullName evidence="5">Galactose oxidase</fullName>
    </recommendedName>
</protein>
<evidence type="ECO:0000256" key="2">
    <source>
        <dbReference type="SAM" id="Phobius"/>
    </source>
</evidence>
<keyword evidence="2" id="KW-0472">Membrane</keyword>
<dbReference type="SUPFAM" id="SSF117281">
    <property type="entry name" value="Kelch motif"/>
    <property type="match status" value="1"/>
</dbReference>
<proteinExistence type="predicted"/>
<gene>
    <name evidence="3" type="ORF">KGF56_001153</name>
</gene>
<evidence type="ECO:0000313" key="3">
    <source>
        <dbReference type="EMBL" id="KAI3405934.2"/>
    </source>
</evidence>
<feature type="compositionally biased region" description="Low complexity" evidence="1">
    <location>
        <begin position="358"/>
        <end position="381"/>
    </location>
</feature>
<evidence type="ECO:0008006" key="5">
    <source>
        <dbReference type="Google" id="ProtNLM"/>
    </source>
</evidence>
<feature type="region of interest" description="Disordered" evidence="1">
    <location>
        <begin position="580"/>
        <end position="601"/>
    </location>
</feature>
<name>A0AAI9WZD2_9ASCO</name>
<keyword evidence="2" id="KW-0812">Transmembrane</keyword>
<evidence type="ECO:0000313" key="4">
    <source>
        <dbReference type="Proteomes" id="UP001202479"/>
    </source>
</evidence>
<dbReference type="RefSeq" id="XP_049181679.1">
    <property type="nucleotide sequence ID" value="XM_049322246.1"/>
</dbReference>
<feature type="compositionally biased region" description="Basic and acidic residues" evidence="1">
    <location>
        <begin position="588"/>
        <end position="601"/>
    </location>
</feature>
<organism evidence="3 4">
    <name type="scientific">Candida oxycetoniae</name>
    <dbReference type="NCBI Taxonomy" id="497107"/>
    <lineage>
        <taxon>Eukaryota</taxon>
        <taxon>Fungi</taxon>
        <taxon>Dikarya</taxon>
        <taxon>Ascomycota</taxon>
        <taxon>Saccharomycotina</taxon>
        <taxon>Pichiomycetes</taxon>
        <taxon>Debaryomycetaceae</taxon>
        <taxon>Candida/Lodderomyces clade</taxon>
        <taxon>Candida</taxon>
    </lineage>
</organism>
<evidence type="ECO:0000256" key="1">
    <source>
        <dbReference type="SAM" id="MobiDB-lite"/>
    </source>
</evidence>
<dbReference type="EMBL" id="JAHUZD010000026">
    <property type="protein sequence ID" value="KAI3405934.2"/>
    <property type="molecule type" value="Genomic_DNA"/>
</dbReference>
<dbReference type="Proteomes" id="UP001202479">
    <property type="component" value="Unassembled WGS sequence"/>
</dbReference>
<keyword evidence="2" id="KW-1133">Transmembrane helix</keyword>
<dbReference type="GeneID" id="73378770"/>
<comment type="caution">
    <text evidence="3">The sequence shown here is derived from an EMBL/GenBank/DDBJ whole genome shotgun (WGS) entry which is preliminary data.</text>
</comment>
<feature type="transmembrane region" description="Helical" evidence="2">
    <location>
        <begin position="386"/>
        <end position="409"/>
    </location>
</feature>
<reference evidence="3" key="1">
    <citation type="journal article" date="2022" name="DNA Res.">
        <title>Genome analysis of five recently described species of the CUG-Ser clade uncovers Candida theae as a new hybrid lineage with pathogenic potential in the Candida parapsilosis species complex.</title>
        <authorList>
            <person name="Mixao V."/>
            <person name="Del Olmo V."/>
            <person name="Hegedusova E."/>
            <person name="Saus E."/>
            <person name="Pryszcz L."/>
            <person name="Cillingova A."/>
            <person name="Nosek J."/>
            <person name="Gabaldon T."/>
        </authorList>
    </citation>
    <scope>NUCLEOTIDE SEQUENCE</scope>
    <source>
        <strain evidence="3">CBS 10844</strain>
    </source>
</reference>
<dbReference type="InterPro" id="IPR015915">
    <property type="entry name" value="Kelch-typ_b-propeller"/>
</dbReference>
<feature type="region of interest" description="Disordered" evidence="1">
    <location>
        <begin position="354"/>
        <end position="381"/>
    </location>
</feature>
<dbReference type="Gene3D" id="2.120.10.80">
    <property type="entry name" value="Kelch-type beta propeller"/>
    <property type="match status" value="1"/>
</dbReference>
<dbReference type="AlphaFoldDB" id="A0AAI9WZD2"/>
<sequence>MSDKTPNLNKSWNTLYSYENGLVYLHLKNNDLLRLNFNLSGDFANDTNLRNKQQLTALSSPPVNSTLFILNEDLYALVPSYDMDNNDSGGSSVCGAGQLSIAKYESDTWDKYSLNLSFAGINDSSFYSYPTILTNPSDNNTIYVYGGICSSTGLISNRMLSIDFDSGNVNNISTATKPQAFYGASNILAPNVESQLIVGGESNNGWLSMYQLATWDFDSGWSFKQVEDASNSATTTINSRSFSLLLPIFRPLPDRRSVLSDFRIEQVLLVGGETNGQESSPDYAKLHVTTNEWTWNTTDTSDFDINEILGAATIFTTLVVINSTLDLKRGKRIDNKNYQINLYDAETLKPIEDLQENTPSPSSLSPSTSTTTSSSEKNSSSNKNKVILGTVLPISFSLIIIGLVLYYFYRRRRRLQEQEQYQNENNDIPYNEIDFKCDFLSPPMSSHHKPLYMHLNDSNSTLSGTSSFDSWMKKRQDFDKQRPRNSFLASNETLNTIDDNSQVGNLVDDEGNLEHAHNTISHPPQSPLQHRSVKNLRKSFSYSQTPPTSPMQKKKVPIELKSMRTTNSEQLIGDALLADGENPFSDEAETRNREVASEATSIDEKLDVQVLVSSKRRSILRVVNPDADISEHNEESSLVSVIDEMEEADDNSSSSSNRLHYQMLRQRVPSDHYPLSTLSSRAR</sequence>
<keyword evidence="4" id="KW-1185">Reference proteome</keyword>
<accession>A0AAI9WZD2</accession>